<reference evidence="8" key="1">
    <citation type="journal article" date="2023" name="Mol. Phylogenet. Evol.">
        <title>Genome-scale phylogeny and comparative genomics of the fungal order Sordariales.</title>
        <authorList>
            <person name="Hensen N."/>
            <person name="Bonometti L."/>
            <person name="Westerberg I."/>
            <person name="Brannstrom I.O."/>
            <person name="Guillou S."/>
            <person name="Cros-Aarteil S."/>
            <person name="Calhoun S."/>
            <person name="Haridas S."/>
            <person name="Kuo A."/>
            <person name="Mondo S."/>
            <person name="Pangilinan J."/>
            <person name="Riley R."/>
            <person name="LaButti K."/>
            <person name="Andreopoulos B."/>
            <person name="Lipzen A."/>
            <person name="Chen C."/>
            <person name="Yan M."/>
            <person name="Daum C."/>
            <person name="Ng V."/>
            <person name="Clum A."/>
            <person name="Steindorff A."/>
            <person name="Ohm R.A."/>
            <person name="Martin F."/>
            <person name="Silar P."/>
            <person name="Natvig D.O."/>
            <person name="Lalanne C."/>
            <person name="Gautier V."/>
            <person name="Ament-Velasquez S.L."/>
            <person name="Kruys A."/>
            <person name="Hutchinson M.I."/>
            <person name="Powell A.J."/>
            <person name="Barry K."/>
            <person name="Miller A.N."/>
            <person name="Grigoriev I.V."/>
            <person name="Debuchy R."/>
            <person name="Gladieux P."/>
            <person name="Hiltunen Thoren M."/>
            <person name="Johannesson H."/>
        </authorList>
    </citation>
    <scope>NUCLEOTIDE SEQUENCE</scope>
    <source>
        <strain evidence="8">CBS 532.94</strain>
    </source>
</reference>
<evidence type="ECO:0000256" key="3">
    <source>
        <dbReference type="ARBA" id="ARBA00022989"/>
    </source>
</evidence>
<feature type="transmembrane region" description="Helical" evidence="6">
    <location>
        <begin position="84"/>
        <end position="104"/>
    </location>
</feature>
<keyword evidence="4 6" id="KW-0472">Membrane</keyword>
<evidence type="ECO:0000256" key="1">
    <source>
        <dbReference type="ARBA" id="ARBA00004141"/>
    </source>
</evidence>
<organism evidence="8 9">
    <name type="scientific">Achaetomium macrosporum</name>
    <dbReference type="NCBI Taxonomy" id="79813"/>
    <lineage>
        <taxon>Eukaryota</taxon>
        <taxon>Fungi</taxon>
        <taxon>Dikarya</taxon>
        <taxon>Ascomycota</taxon>
        <taxon>Pezizomycotina</taxon>
        <taxon>Sordariomycetes</taxon>
        <taxon>Sordariomycetidae</taxon>
        <taxon>Sordariales</taxon>
        <taxon>Chaetomiaceae</taxon>
        <taxon>Achaetomium</taxon>
    </lineage>
</organism>
<evidence type="ECO:0000313" key="8">
    <source>
        <dbReference type="EMBL" id="KAK4236353.1"/>
    </source>
</evidence>
<evidence type="ECO:0000256" key="5">
    <source>
        <dbReference type="ARBA" id="ARBA00038359"/>
    </source>
</evidence>
<reference evidence="8" key="2">
    <citation type="submission" date="2023-05" db="EMBL/GenBank/DDBJ databases">
        <authorList>
            <consortium name="Lawrence Berkeley National Laboratory"/>
            <person name="Steindorff A."/>
            <person name="Hensen N."/>
            <person name="Bonometti L."/>
            <person name="Westerberg I."/>
            <person name="Brannstrom I.O."/>
            <person name="Guillou S."/>
            <person name="Cros-Aarteil S."/>
            <person name="Calhoun S."/>
            <person name="Haridas S."/>
            <person name="Kuo A."/>
            <person name="Mondo S."/>
            <person name="Pangilinan J."/>
            <person name="Riley R."/>
            <person name="Labutti K."/>
            <person name="Andreopoulos B."/>
            <person name="Lipzen A."/>
            <person name="Chen C."/>
            <person name="Yanf M."/>
            <person name="Daum C."/>
            <person name="Ng V."/>
            <person name="Clum A."/>
            <person name="Ohm R."/>
            <person name="Martin F."/>
            <person name="Silar P."/>
            <person name="Natvig D."/>
            <person name="Lalanne C."/>
            <person name="Gautier V."/>
            <person name="Ament-Velasquez S.L."/>
            <person name="Kruys A."/>
            <person name="Hutchinson M.I."/>
            <person name="Powell A.J."/>
            <person name="Barry K."/>
            <person name="Miller A.N."/>
            <person name="Grigoriev I.V."/>
            <person name="Debuchy R."/>
            <person name="Gladieux P."/>
            <person name="Thoren M.H."/>
            <person name="Johannesson H."/>
        </authorList>
    </citation>
    <scope>NUCLEOTIDE SEQUENCE</scope>
    <source>
        <strain evidence="8">CBS 532.94</strain>
    </source>
</reference>
<keyword evidence="9" id="KW-1185">Reference proteome</keyword>
<dbReference type="PANTHER" id="PTHR33048:SF96">
    <property type="entry name" value="INTEGRAL MEMBRANE PROTEIN"/>
    <property type="match status" value="1"/>
</dbReference>
<dbReference type="InterPro" id="IPR049326">
    <property type="entry name" value="Rhodopsin_dom_fungi"/>
</dbReference>
<feature type="domain" description="Rhodopsin" evidence="7">
    <location>
        <begin position="24"/>
        <end position="133"/>
    </location>
</feature>
<dbReference type="Pfam" id="PF20684">
    <property type="entry name" value="Fung_rhodopsin"/>
    <property type="match status" value="1"/>
</dbReference>
<protein>
    <recommendedName>
        <fullName evidence="7">Rhodopsin domain-containing protein</fullName>
    </recommendedName>
</protein>
<feature type="transmembrane region" description="Helical" evidence="6">
    <location>
        <begin position="6"/>
        <end position="28"/>
    </location>
</feature>
<feature type="transmembrane region" description="Helical" evidence="6">
    <location>
        <begin position="193"/>
        <end position="213"/>
    </location>
</feature>
<accession>A0AAN7C6K2</accession>
<feature type="transmembrane region" description="Helical" evidence="6">
    <location>
        <begin position="139"/>
        <end position="161"/>
    </location>
</feature>
<comment type="subcellular location">
    <subcellularLocation>
        <location evidence="1">Membrane</location>
        <topology evidence="1">Multi-pass membrane protein</topology>
    </subcellularLocation>
</comment>
<name>A0AAN7C6K2_9PEZI</name>
<dbReference type="AlphaFoldDB" id="A0AAN7C6K2"/>
<dbReference type="PANTHER" id="PTHR33048">
    <property type="entry name" value="PTH11-LIKE INTEGRAL MEMBRANE PROTEIN (AFU_ORTHOLOGUE AFUA_5G11245)"/>
    <property type="match status" value="1"/>
</dbReference>
<evidence type="ECO:0000259" key="7">
    <source>
        <dbReference type="Pfam" id="PF20684"/>
    </source>
</evidence>
<dbReference type="Proteomes" id="UP001303760">
    <property type="component" value="Unassembled WGS sequence"/>
</dbReference>
<dbReference type="InterPro" id="IPR052337">
    <property type="entry name" value="SAT4-like"/>
</dbReference>
<comment type="similarity">
    <text evidence="5">Belongs to the SAT4 family.</text>
</comment>
<gene>
    <name evidence="8" type="ORF">C8A03DRAFT_17001</name>
</gene>
<proteinExistence type="inferred from homology"/>
<dbReference type="GO" id="GO:0016020">
    <property type="term" value="C:membrane"/>
    <property type="evidence" value="ECO:0007669"/>
    <property type="project" value="UniProtKB-SubCell"/>
</dbReference>
<keyword evidence="3 6" id="KW-1133">Transmembrane helix</keyword>
<feature type="transmembrane region" description="Helical" evidence="6">
    <location>
        <begin position="40"/>
        <end position="64"/>
    </location>
</feature>
<evidence type="ECO:0000256" key="2">
    <source>
        <dbReference type="ARBA" id="ARBA00022692"/>
    </source>
</evidence>
<comment type="caution">
    <text evidence="8">The sequence shown here is derived from an EMBL/GenBank/DDBJ whole genome shotgun (WGS) entry which is preliminary data.</text>
</comment>
<evidence type="ECO:0000313" key="9">
    <source>
        <dbReference type="Proteomes" id="UP001303760"/>
    </source>
</evidence>
<feature type="transmembrane region" description="Helical" evidence="6">
    <location>
        <begin position="116"/>
        <end position="133"/>
    </location>
</feature>
<keyword evidence="2 6" id="KW-0812">Transmembrane</keyword>
<evidence type="ECO:0000256" key="4">
    <source>
        <dbReference type="ARBA" id="ARBA00023136"/>
    </source>
</evidence>
<sequence>MAARDAYYPLVITFLVLNTAVVALRLYTRVWSKSLGYDDAVLVLALAGFIIFGAFEMQAVHYGIGATAMEPQFDAMLAAKYFTVAQLVYILASGITKVAVALVLLRLTSRSDMRAARLVLTTVIGQAALALSIEDVVTSWASAVKLTIYILLGFGAVSSVATIVRLKYVIIVQNLQGEGGLAAAQIVSTTVEATIYSILEIALSIFAASLAALRPLLRKLGVFSETSSPGKSGPNAADGSYHLRTFGQMSSRDNAGAIRLDDADSDSQRGIITATKMHEYAETK</sequence>
<evidence type="ECO:0000256" key="6">
    <source>
        <dbReference type="SAM" id="Phobius"/>
    </source>
</evidence>
<dbReference type="EMBL" id="MU860198">
    <property type="protein sequence ID" value="KAK4236353.1"/>
    <property type="molecule type" value="Genomic_DNA"/>
</dbReference>